<keyword evidence="2" id="KW-1185">Reference proteome</keyword>
<comment type="caution">
    <text evidence="1">The sequence shown here is derived from an EMBL/GenBank/DDBJ whole genome shotgun (WGS) entry which is preliminary data.</text>
</comment>
<evidence type="ECO:0000313" key="1">
    <source>
        <dbReference type="EMBL" id="KAI1705272.1"/>
    </source>
</evidence>
<reference evidence="1" key="1">
    <citation type="submission" date="2022-01" db="EMBL/GenBank/DDBJ databases">
        <title>Genome Sequence Resource for Two Populations of Ditylenchus destructor, the Migratory Endoparasitic Phytonematode.</title>
        <authorList>
            <person name="Zhang H."/>
            <person name="Lin R."/>
            <person name="Xie B."/>
        </authorList>
    </citation>
    <scope>NUCLEOTIDE SEQUENCE</scope>
    <source>
        <strain evidence="1">BazhouSP</strain>
    </source>
</reference>
<accession>A0AAD4MTH9</accession>
<organism evidence="1 2">
    <name type="scientific">Ditylenchus destructor</name>
    <dbReference type="NCBI Taxonomy" id="166010"/>
    <lineage>
        <taxon>Eukaryota</taxon>
        <taxon>Metazoa</taxon>
        <taxon>Ecdysozoa</taxon>
        <taxon>Nematoda</taxon>
        <taxon>Chromadorea</taxon>
        <taxon>Rhabditida</taxon>
        <taxon>Tylenchina</taxon>
        <taxon>Tylenchomorpha</taxon>
        <taxon>Sphaerularioidea</taxon>
        <taxon>Anguinidae</taxon>
        <taxon>Anguininae</taxon>
        <taxon>Ditylenchus</taxon>
    </lineage>
</organism>
<sequence length="67" mass="7814">MVTSERASRLELVLELLKSRAVRELCRWGWKRIGNLLLHKCSLCGKSRAYYCKNTVYADGAVHRTRF</sequence>
<dbReference type="Proteomes" id="UP001201812">
    <property type="component" value="Unassembled WGS sequence"/>
</dbReference>
<evidence type="ECO:0000313" key="2">
    <source>
        <dbReference type="Proteomes" id="UP001201812"/>
    </source>
</evidence>
<name>A0AAD4MTH9_9BILA</name>
<gene>
    <name evidence="1" type="ORF">DdX_13740</name>
</gene>
<protein>
    <submittedName>
        <fullName evidence="1">Uncharacterized protein</fullName>
    </submittedName>
</protein>
<dbReference type="EMBL" id="JAKKPZ010000058">
    <property type="protein sequence ID" value="KAI1705272.1"/>
    <property type="molecule type" value="Genomic_DNA"/>
</dbReference>
<dbReference type="AlphaFoldDB" id="A0AAD4MTH9"/>
<proteinExistence type="predicted"/>